<dbReference type="PANTHER" id="PTHR36985">
    <property type="entry name" value="TRANSLOCATION AND ASSEMBLY MODULE SUBUNIT TAMB"/>
    <property type="match status" value="1"/>
</dbReference>
<evidence type="ECO:0000313" key="7">
    <source>
        <dbReference type="EMBL" id="SLN37513.1"/>
    </source>
</evidence>
<dbReference type="GO" id="GO:0005886">
    <property type="term" value="C:plasma membrane"/>
    <property type="evidence" value="ECO:0007669"/>
    <property type="project" value="InterPro"/>
</dbReference>
<evidence type="ECO:0000256" key="4">
    <source>
        <dbReference type="ARBA" id="ARBA00023136"/>
    </source>
</evidence>
<dbReference type="EMBL" id="FWFX01000004">
    <property type="protein sequence ID" value="SLN37513.1"/>
    <property type="molecule type" value="Genomic_DNA"/>
</dbReference>
<feature type="signal peptide" evidence="5">
    <location>
        <begin position="1"/>
        <end position="19"/>
    </location>
</feature>
<dbReference type="OrthoDB" id="7784409at2"/>
<keyword evidence="3" id="KW-1133">Transmembrane helix</keyword>
<evidence type="ECO:0000259" key="6">
    <source>
        <dbReference type="Pfam" id="PF04357"/>
    </source>
</evidence>
<name>A0A1X6Z1U9_9RHOB</name>
<keyword evidence="8" id="KW-1185">Reference proteome</keyword>
<sequence>MRRFFIISLFIAFATVLWAQDEPPAEASDDASFLEGLIQNALSGAGREVEVKGFQGALSSNATLDELIISDADGPWLILKDASLVWTRTALLRGRLKVNELTAKELIISRLPDSSEAPSTEDSVAQPFALPELPVSVDIGKISIENVEVGSDVLGEALSLSVLGNLTLEGGNGEVLMKIAHQPEDKGRFFIDGSYSNETRQLKILVDLEEQEGGIVATLLKIPDEPPVSLRIFADAPLSDFKASLALETEGEPRLAGIVTYAEKGHPTDRVKEFTANMAGDLRKLFKTELQPFFGEKTLFSLKGHQKPDGATDIERLFLSAAQMQLDGNAELAPGGWPSNFNLKGHIGGNEVVQLPTAGPATYLEKADITASYDGNNGEAWQAQLSLNGFTQEDGIAFENTMLSASGTFGQMRPRKLTGNLELLIEGLTDENPALAKVMGTTVTGQTGIVWQKNTGVNLRGFEIQSGDLRLLANGGLGGFEKGLPFRGRAYLGAGDLSRFSEIAKRDLSGAVELALRGEAELLGKSFDADLSIRSTDMKIGEDRLDPLLAGKAQLEISARRDTTGTTIDNMTVQSPQVDAKLQAQLNPESGDLTLAAKLNDLAVVEPTLSGPATVDTVVSWAAGQNLTIDKLVAQAMTAELSVTGTLDPEDEKLPFEGDIDFRATDLSAFSEIAQRPLSGVVDLQFSGAAQAGGDFINAPFSAELFMTSSDIQIGEDQIDALMSGNTKLVAKATQDENGLRLDTFNIRNPALTATATGQLVKGEDGTFVLNAEIADASAIDQRLNGSARLDTDLGWDGTTETLTLNHLSAAVFGADLAAKGMVQPYDETWPFEGSLTFTAPDLSQFAPLFNKSVAGAIDLKATGNGKLKGQEFDVESDFSGTNLRSGNSQIDALLGSKVIFELSASLLNHELDLRKLILDAAEITADIKGSGPGSPISFDARLANLGRFAPGFEGPLSAKGQATLNDAAGENISLELSAEGPGGVTANIAGDILEYGKSVALSVTGGLPLGLINQFITPTALDGNATYDLRINGKPSLSAISGTVNLGPARVSDPKLNVSFENVRGTADLAGGQATIDLTGQSVLGGSVRATGPVTLTPPFSMDLTLKSQTLTIRDPELYQTSLNADLKLTGPLLSGAKLSGRVDLGKTEIRLSPSVGSGIKDLPGLKHINEPAAVRASRERAGLIKKEKSEPVILGLDLEINAPNQIFVRGLGLDAELGGELQVRGTTKDVAPSGFFELIRGRIDIIGQRIELSEGLVDLRGSLIPYIRFVGETDTGDITARVIVEGAADEPEITFESTPELPDEEIVAHLLFGRGLDSISPIQAAQLAAAVASLSSGGGGLSGGLRSRLGLSNLDIGSTDDGGTEVTAGTYISDNIYSEFTADSEGNEKINLNLDVSPSFTVKGSTSTDGNSGVGVFFERDY</sequence>
<keyword evidence="4" id="KW-0472">Membrane</keyword>
<evidence type="ECO:0000256" key="3">
    <source>
        <dbReference type="ARBA" id="ARBA00022989"/>
    </source>
</evidence>
<proteinExistence type="predicted"/>
<comment type="subcellular location">
    <subcellularLocation>
        <location evidence="1">Membrane</location>
        <topology evidence="1">Single-pass membrane protein</topology>
    </subcellularLocation>
</comment>
<dbReference type="InterPro" id="IPR007452">
    <property type="entry name" value="TamB_C"/>
</dbReference>
<organism evidence="7 8">
    <name type="scientific">Roseovarius albus</name>
    <dbReference type="NCBI Taxonomy" id="1247867"/>
    <lineage>
        <taxon>Bacteria</taxon>
        <taxon>Pseudomonadati</taxon>
        <taxon>Pseudomonadota</taxon>
        <taxon>Alphaproteobacteria</taxon>
        <taxon>Rhodobacterales</taxon>
        <taxon>Roseobacteraceae</taxon>
        <taxon>Roseovarius</taxon>
    </lineage>
</organism>
<dbReference type="PANTHER" id="PTHR36985:SF1">
    <property type="entry name" value="TRANSLOCATION AND ASSEMBLY MODULE SUBUNIT TAMB"/>
    <property type="match status" value="1"/>
</dbReference>
<feature type="chain" id="PRO_5012100865" evidence="5">
    <location>
        <begin position="20"/>
        <end position="1424"/>
    </location>
</feature>
<gene>
    <name evidence="7" type="primary">tamB</name>
    <name evidence="7" type="ORF">ROA7450_01796</name>
</gene>
<evidence type="ECO:0000256" key="1">
    <source>
        <dbReference type="ARBA" id="ARBA00004167"/>
    </source>
</evidence>
<dbReference type="GO" id="GO:0097347">
    <property type="term" value="C:TAM protein secretion complex"/>
    <property type="evidence" value="ECO:0007669"/>
    <property type="project" value="TreeGrafter"/>
</dbReference>
<feature type="domain" description="Translocation and assembly module TamB C-terminal" evidence="6">
    <location>
        <begin position="1079"/>
        <end position="1424"/>
    </location>
</feature>
<dbReference type="GO" id="GO:0009306">
    <property type="term" value="P:protein secretion"/>
    <property type="evidence" value="ECO:0007669"/>
    <property type="project" value="InterPro"/>
</dbReference>
<evidence type="ECO:0000313" key="8">
    <source>
        <dbReference type="Proteomes" id="UP000193061"/>
    </source>
</evidence>
<evidence type="ECO:0000256" key="5">
    <source>
        <dbReference type="SAM" id="SignalP"/>
    </source>
</evidence>
<keyword evidence="2" id="KW-0812">Transmembrane</keyword>
<evidence type="ECO:0000256" key="2">
    <source>
        <dbReference type="ARBA" id="ARBA00022692"/>
    </source>
</evidence>
<accession>A0A1X6Z1U9</accession>
<keyword evidence="5" id="KW-0732">Signal</keyword>
<reference evidence="7 8" key="1">
    <citation type="submission" date="2017-03" db="EMBL/GenBank/DDBJ databases">
        <authorList>
            <person name="Afonso C.L."/>
            <person name="Miller P.J."/>
            <person name="Scott M.A."/>
            <person name="Spackman E."/>
            <person name="Goraichik I."/>
            <person name="Dimitrov K.M."/>
            <person name="Suarez D.L."/>
            <person name="Swayne D.E."/>
        </authorList>
    </citation>
    <scope>NUCLEOTIDE SEQUENCE [LARGE SCALE GENOMIC DNA]</scope>
    <source>
        <strain evidence="7 8">CECT 7450</strain>
    </source>
</reference>
<protein>
    <submittedName>
        <fullName evidence="7">Translocation and assembly module TamB</fullName>
    </submittedName>
</protein>
<dbReference type="Proteomes" id="UP000193061">
    <property type="component" value="Unassembled WGS sequence"/>
</dbReference>
<dbReference type="RefSeq" id="WP_085805324.1">
    <property type="nucleotide sequence ID" value="NZ_FWFX01000004.1"/>
</dbReference>
<dbReference type="Pfam" id="PF04357">
    <property type="entry name" value="TamB"/>
    <property type="match status" value="1"/>
</dbReference>